<organism evidence="7">
    <name type="scientific">Schlesneria paludicola</name>
    <dbReference type="NCBI Taxonomy" id="360056"/>
    <lineage>
        <taxon>Bacteria</taxon>
        <taxon>Pseudomonadati</taxon>
        <taxon>Planctomycetota</taxon>
        <taxon>Planctomycetia</taxon>
        <taxon>Planctomycetales</taxon>
        <taxon>Planctomycetaceae</taxon>
        <taxon>Schlesneria</taxon>
    </lineage>
</organism>
<dbReference type="PIRSF" id="PIRSF005739">
    <property type="entry name" value="O-mtase"/>
    <property type="match status" value="1"/>
</dbReference>
<dbReference type="InterPro" id="IPR036390">
    <property type="entry name" value="WH_DNA-bd_sf"/>
</dbReference>
<comment type="caution">
    <text evidence="7">The sequence shown here is derived from an EMBL/GenBank/DDBJ whole genome shotgun (WGS) entry which is preliminary data.</text>
</comment>
<evidence type="ECO:0000256" key="1">
    <source>
        <dbReference type="ARBA" id="ARBA00022603"/>
    </source>
</evidence>
<dbReference type="InterPro" id="IPR012967">
    <property type="entry name" value="COMT_dimerisation"/>
</dbReference>
<dbReference type="EMBL" id="DSVQ01000009">
    <property type="protein sequence ID" value="HGT38467.1"/>
    <property type="molecule type" value="Genomic_DNA"/>
</dbReference>
<dbReference type="GO" id="GO:0008171">
    <property type="term" value="F:O-methyltransferase activity"/>
    <property type="evidence" value="ECO:0007669"/>
    <property type="project" value="InterPro"/>
</dbReference>
<evidence type="ECO:0000259" key="5">
    <source>
        <dbReference type="Pfam" id="PF00891"/>
    </source>
</evidence>
<dbReference type="PROSITE" id="PS51683">
    <property type="entry name" value="SAM_OMT_II"/>
    <property type="match status" value="1"/>
</dbReference>
<dbReference type="Pfam" id="PF00891">
    <property type="entry name" value="Methyltransf_2"/>
    <property type="match status" value="1"/>
</dbReference>
<dbReference type="PANTHER" id="PTHR43712">
    <property type="entry name" value="PUTATIVE (AFU_ORTHOLOGUE AFUA_4G14580)-RELATED"/>
    <property type="match status" value="1"/>
</dbReference>
<feature type="domain" description="O-methyltransferase C-terminal" evidence="5">
    <location>
        <begin position="148"/>
        <end position="355"/>
    </location>
</feature>
<evidence type="ECO:0000256" key="4">
    <source>
        <dbReference type="PIRSR" id="PIRSR005739-1"/>
    </source>
</evidence>
<dbReference type="GO" id="GO:0046983">
    <property type="term" value="F:protein dimerization activity"/>
    <property type="evidence" value="ECO:0007669"/>
    <property type="project" value="InterPro"/>
</dbReference>
<evidence type="ECO:0008006" key="8">
    <source>
        <dbReference type="Google" id="ProtNLM"/>
    </source>
</evidence>
<accession>A0A7C4QLZ4</accession>
<feature type="domain" description="O-methyltransferase dimerisation" evidence="6">
    <location>
        <begin position="56"/>
        <end position="126"/>
    </location>
</feature>
<keyword evidence="1" id="KW-0489">Methyltransferase</keyword>
<evidence type="ECO:0000256" key="2">
    <source>
        <dbReference type="ARBA" id="ARBA00022679"/>
    </source>
</evidence>
<feature type="active site" description="Proton acceptor" evidence="4">
    <location>
        <position position="282"/>
    </location>
</feature>
<dbReference type="AlphaFoldDB" id="A0A7C4QLZ4"/>
<dbReference type="InterPro" id="IPR029063">
    <property type="entry name" value="SAM-dependent_MTases_sf"/>
</dbReference>
<dbReference type="PANTHER" id="PTHR43712:SF2">
    <property type="entry name" value="O-METHYLTRANSFERASE CICE"/>
    <property type="match status" value="1"/>
</dbReference>
<keyword evidence="2" id="KW-0808">Transferase</keyword>
<dbReference type="InterPro" id="IPR016461">
    <property type="entry name" value="COMT-like"/>
</dbReference>
<dbReference type="SUPFAM" id="SSF53335">
    <property type="entry name" value="S-adenosyl-L-methionine-dependent methyltransferases"/>
    <property type="match status" value="1"/>
</dbReference>
<dbReference type="InterPro" id="IPR001077">
    <property type="entry name" value="COMT_C"/>
</dbReference>
<dbReference type="SUPFAM" id="SSF46785">
    <property type="entry name" value="Winged helix' DNA-binding domain"/>
    <property type="match status" value="1"/>
</dbReference>
<keyword evidence="3" id="KW-0949">S-adenosyl-L-methionine</keyword>
<reference evidence="7" key="1">
    <citation type="journal article" date="2020" name="mSystems">
        <title>Genome- and Community-Level Interaction Insights into Carbon Utilization and Element Cycling Functions of Hydrothermarchaeota in Hydrothermal Sediment.</title>
        <authorList>
            <person name="Zhou Z."/>
            <person name="Liu Y."/>
            <person name="Xu W."/>
            <person name="Pan J."/>
            <person name="Luo Z.H."/>
            <person name="Li M."/>
        </authorList>
    </citation>
    <scope>NUCLEOTIDE SEQUENCE [LARGE SCALE GENOMIC DNA]</scope>
    <source>
        <strain evidence="7">SpSt-508</strain>
    </source>
</reference>
<gene>
    <name evidence="7" type="ORF">ENS64_04290</name>
</gene>
<evidence type="ECO:0000259" key="6">
    <source>
        <dbReference type="Pfam" id="PF08100"/>
    </source>
</evidence>
<proteinExistence type="predicted"/>
<protein>
    <recommendedName>
        <fullName evidence="8">Methyltransferase</fullName>
    </recommendedName>
</protein>
<dbReference type="Gene3D" id="1.10.10.10">
    <property type="entry name" value="Winged helix-like DNA-binding domain superfamily/Winged helix DNA-binding domain"/>
    <property type="match status" value="1"/>
</dbReference>
<dbReference type="Pfam" id="PF08100">
    <property type="entry name" value="Dimerisation"/>
    <property type="match status" value="1"/>
</dbReference>
<dbReference type="GO" id="GO:0032259">
    <property type="term" value="P:methylation"/>
    <property type="evidence" value="ECO:0007669"/>
    <property type="project" value="UniProtKB-KW"/>
</dbReference>
<dbReference type="Gene3D" id="3.40.50.150">
    <property type="entry name" value="Vaccinia Virus protein VP39"/>
    <property type="match status" value="1"/>
</dbReference>
<dbReference type="InterPro" id="IPR036388">
    <property type="entry name" value="WH-like_DNA-bd_sf"/>
</dbReference>
<name>A0A7C4QLZ4_9PLAN</name>
<evidence type="ECO:0000256" key="3">
    <source>
        <dbReference type="ARBA" id="ARBA00022691"/>
    </source>
</evidence>
<dbReference type="Gene3D" id="1.10.287.1350">
    <property type="match status" value="1"/>
</dbReference>
<evidence type="ECO:0000313" key="7">
    <source>
        <dbReference type="EMBL" id="HGT38467.1"/>
    </source>
</evidence>
<sequence length="375" mass="41206">MSVPSNAGSIRIHRDIAAWFTRIVVQPLSRLLRRIVRRVFHRNPAAVAFWVAESPVVFAAMATLSELRVFDVLKNGPQAAGDLARRVRADEDALARLLRAVSAVGLLNRRRDGCYALNPVARQFCSDSPNPVGAWSELILQILPLLSRLPAAVRAGEPLMKHATGGTCWDYLATVPRGTELHDRAMNAWTEAVVDAIAKRCPLAQARTVVDVGGGRGALLAALLRSAPHLHGTVCDREHTREEALQRFQRQGVQDRATHTVGNFFEAVPAGADVYTLKHVLHDWDDDHVLQILRVIRRAIPPQGRLLIIEGAADHDLLPGASVRAVWDLTQWIATWGKERTLAEFQALLAAAGFRLDGVRVTPTYDALVIEAVPV</sequence>